<dbReference type="Gene3D" id="1.10.510.10">
    <property type="entry name" value="Transferase(Phosphotransferase) domain 1"/>
    <property type="match status" value="1"/>
</dbReference>
<reference evidence="2 3" key="1">
    <citation type="journal article" date="2017" name="Mol. Biol. Evol.">
        <title>The 4-celled Tetrabaena socialis nuclear genome reveals the essential components for genetic control of cell number at the origin of multicellularity in the volvocine lineage.</title>
        <authorList>
            <person name="Featherston J."/>
            <person name="Arakaki Y."/>
            <person name="Hanschen E.R."/>
            <person name="Ferris P.J."/>
            <person name="Michod R.E."/>
            <person name="Olson B.J.S.C."/>
            <person name="Nozaki H."/>
            <person name="Durand P.M."/>
        </authorList>
    </citation>
    <scope>NUCLEOTIDE SEQUENCE [LARGE SCALE GENOMIC DNA]</scope>
    <source>
        <strain evidence="2 3">NIES-571</strain>
    </source>
</reference>
<keyword evidence="3" id="KW-1185">Reference proteome</keyword>
<dbReference type="Proteomes" id="UP000236333">
    <property type="component" value="Unassembled WGS sequence"/>
</dbReference>
<keyword evidence="2" id="KW-0675">Receptor</keyword>
<proteinExistence type="predicted"/>
<dbReference type="PROSITE" id="PS50011">
    <property type="entry name" value="PROTEIN_KINASE_DOM"/>
    <property type="match status" value="1"/>
</dbReference>
<dbReference type="EMBL" id="PGGS01000439">
    <property type="protein sequence ID" value="PNH03967.1"/>
    <property type="molecule type" value="Genomic_DNA"/>
</dbReference>
<dbReference type="AlphaFoldDB" id="A0A2J7ZUL7"/>
<dbReference type="Pfam" id="PF00069">
    <property type="entry name" value="Pkinase"/>
    <property type="match status" value="1"/>
</dbReference>
<sequence>MAKVCDFGLSQQLGCRRPGTAGVLDGDRTHVTGPCRRSSAYSAPELVRHGHTGYKQDVYACGVLLWELALGLPLPELLSRPEGRRVHEWLQGQAEPGALPLALPPELLEWPCGSEAEPVWWSRLAELAGECLRELPAERPDFVQLCGRLAELLAAAAGARGCPPTSDWEHDHECPQLLLSECQMKPRRREPF</sequence>
<gene>
    <name evidence="2" type="ORF">TSOC_009921</name>
</gene>
<evidence type="ECO:0000313" key="3">
    <source>
        <dbReference type="Proteomes" id="UP000236333"/>
    </source>
</evidence>
<dbReference type="OrthoDB" id="547797at2759"/>
<evidence type="ECO:0000313" key="2">
    <source>
        <dbReference type="EMBL" id="PNH03967.1"/>
    </source>
</evidence>
<protein>
    <submittedName>
        <fullName evidence="2">Putative receptor-like protein kinase</fullName>
    </submittedName>
</protein>
<accession>A0A2J7ZUL7</accession>
<dbReference type="PANTHER" id="PTHR23257">
    <property type="entry name" value="SERINE-THREONINE PROTEIN KINASE"/>
    <property type="match status" value="1"/>
</dbReference>
<keyword evidence="2" id="KW-0808">Transferase</keyword>
<dbReference type="InterPro" id="IPR000719">
    <property type="entry name" value="Prot_kinase_dom"/>
</dbReference>
<dbReference type="GO" id="GO:0007165">
    <property type="term" value="P:signal transduction"/>
    <property type="evidence" value="ECO:0007669"/>
    <property type="project" value="TreeGrafter"/>
</dbReference>
<comment type="caution">
    <text evidence="2">The sequence shown here is derived from an EMBL/GenBank/DDBJ whole genome shotgun (WGS) entry which is preliminary data.</text>
</comment>
<dbReference type="InterPro" id="IPR050167">
    <property type="entry name" value="Ser_Thr_protein_kinase"/>
</dbReference>
<feature type="domain" description="Protein kinase" evidence="1">
    <location>
        <begin position="1"/>
        <end position="153"/>
    </location>
</feature>
<dbReference type="SUPFAM" id="SSF56112">
    <property type="entry name" value="Protein kinase-like (PK-like)"/>
    <property type="match status" value="1"/>
</dbReference>
<dbReference type="GO" id="GO:0005524">
    <property type="term" value="F:ATP binding"/>
    <property type="evidence" value="ECO:0007669"/>
    <property type="project" value="InterPro"/>
</dbReference>
<evidence type="ECO:0000259" key="1">
    <source>
        <dbReference type="PROSITE" id="PS50011"/>
    </source>
</evidence>
<keyword evidence="2" id="KW-0418">Kinase</keyword>
<dbReference type="GO" id="GO:0005737">
    <property type="term" value="C:cytoplasm"/>
    <property type="evidence" value="ECO:0007669"/>
    <property type="project" value="TreeGrafter"/>
</dbReference>
<dbReference type="InterPro" id="IPR011009">
    <property type="entry name" value="Kinase-like_dom_sf"/>
</dbReference>
<name>A0A2J7ZUL7_9CHLO</name>
<dbReference type="PANTHER" id="PTHR23257:SF958">
    <property type="entry name" value="SERINE_THREONINE-PROTEIN KINASE WNK4"/>
    <property type="match status" value="1"/>
</dbReference>
<dbReference type="GO" id="GO:0004672">
    <property type="term" value="F:protein kinase activity"/>
    <property type="evidence" value="ECO:0007669"/>
    <property type="project" value="InterPro"/>
</dbReference>
<organism evidence="2 3">
    <name type="scientific">Tetrabaena socialis</name>
    <dbReference type="NCBI Taxonomy" id="47790"/>
    <lineage>
        <taxon>Eukaryota</taxon>
        <taxon>Viridiplantae</taxon>
        <taxon>Chlorophyta</taxon>
        <taxon>core chlorophytes</taxon>
        <taxon>Chlorophyceae</taxon>
        <taxon>CS clade</taxon>
        <taxon>Chlamydomonadales</taxon>
        <taxon>Tetrabaenaceae</taxon>
        <taxon>Tetrabaena</taxon>
    </lineage>
</organism>